<evidence type="ECO:0000313" key="1">
    <source>
        <dbReference type="EMBL" id="MPM00708.1"/>
    </source>
</evidence>
<reference evidence="1" key="1">
    <citation type="submission" date="2019-08" db="EMBL/GenBank/DDBJ databases">
        <authorList>
            <person name="Kucharzyk K."/>
            <person name="Murdoch R.W."/>
            <person name="Higgins S."/>
            <person name="Loffler F."/>
        </authorList>
    </citation>
    <scope>NUCLEOTIDE SEQUENCE</scope>
</reference>
<comment type="caution">
    <text evidence="1">The sequence shown here is derived from an EMBL/GenBank/DDBJ whole genome shotgun (WGS) entry which is preliminary data.</text>
</comment>
<name>A0A644WB29_9ZZZZ</name>
<protein>
    <submittedName>
        <fullName evidence="1">Uncharacterized protein</fullName>
    </submittedName>
</protein>
<dbReference type="AlphaFoldDB" id="A0A644WB29"/>
<dbReference type="EMBL" id="VSSQ01000746">
    <property type="protein sequence ID" value="MPM00708.1"/>
    <property type="molecule type" value="Genomic_DNA"/>
</dbReference>
<organism evidence="1">
    <name type="scientific">bioreactor metagenome</name>
    <dbReference type="NCBI Taxonomy" id="1076179"/>
    <lineage>
        <taxon>unclassified sequences</taxon>
        <taxon>metagenomes</taxon>
        <taxon>ecological metagenomes</taxon>
    </lineage>
</organism>
<sequence length="76" mass="8904">MLHIDLRQYAFCLCIDLDYFNKKQSPLYCLYQRMQSDLCIPDFDMIGVCNQAEKEESISIHLNITEVASIREKANL</sequence>
<accession>A0A644WB29</accession>
<proteinExistence type="predicted"/>
<gene>
    <name evidence="1" type="ORF">SDC9_46938</name>
</gene>